<dbReference type="VEuPathDB" id="TrichDB:TVAGG3_0982720"/>
<keyword evidence="2 3" id="KW-0040">ANK repeat</keyword>
<reference evidence="4" key="2">
    <citation type="journal article" date="2007" name="Science">
        <title>Draft genome sequence of the sexually transmitted pathogen Trichomonas vaginalis.</title>
        <authorList>
            <person name="Carlton J.M."/>
            <person name="Hirt R.P."/>
            <person name="Silva J.C."/>
            <person name="Delcher A.L."/>
            <person name="Schatz M."/>
            <person name="Zhao Q."/>
            <person name="Wortman J.R."/>
            <person name="Bidwell S.L."/>
            <person name="Alsmark U.C.M."/>
            <person name="Besteiro S."/>
            <person name="Sicheritz-Ponten T."/>
            <person name="Noel C.J."/>
            <person name="Dacks J.B."/>
            <person name="Foster P.G."/>
            <person name="Simillion C."/>
            <person name="Van de Peer Y."/>
            <person name="Miranda-Saavedra D."/>
            <person name="Barton G.J."/>
            <person name="Westrop G.D."/>
            <person name="Mueller S."/>
            <person name="Dessi D."/>
            <person name="Fiori P.L."/>
            <person name="Ren Q."/>
            <person name="Paulsen I."/>
            <person name="Zhang H."/>
            <person name="Bastida-Corcuera F.D."/>
            <person name="Simoes-Barbosa A."/>
            <person name="Brown M.T."/>
            <person name="Hayes R.D."/>
            <person name="Mukherjee M."/>
            <person name="Okumura C.Y."/>
            <person name="Schneider R."/>
            <person name="Smith A.J."/>
            <person name="Vanacova S."/>
            <person name="Villalvazo M."/>
            <person name="Haas B.J."/>
            <person name="Pertea M."/>
            <person name="Feldblyum T.V."/>
            <person name="Utterback T.R."/>
            <person name="Shu C.L."/>
            <person name="Osoegawa K."/>
            <person name="de Jong P.J."/>
            <person name="Hrdy I."/>
            <person name="Horvathova L."/>
            <person name="Zubacova Z."/>
            <person name="Dolezal P."/>
            <person name="Malik S.B."/>
            <person name="Logsdon J.M. Jr."/>
            <person name="Henze K."/>
            <person name="Gupta A."/>
            <person name="Wang C.C."/>
            <person name="Dunne R.L."/>
            <person name="Upcroft J.A."/>
            <person name="Upcroft P."/>
            <person name="White O."/>
            <person name="Salzberg S.L."/>
            <person name="Tang P."/>
            <person name="Chiu C.-H."/>
            <person name="Lee Y.-S."/>
            <person name="Embley T.M."/>
            <person name="Coombs G.H."/>
            <person name="Mottram J.C."/>
            <person name="Tachezy J."/>
            <person name="Fraser-Liggett C.M."/>
            <person name="Johnson P.J."/>
        </authorList>
    </citation>
    <scope>NUCLEOTIDE SEQUENCE [LARGE SCALE GENOMIC DNA]</scope>
    <source>
        <strain evidence="4">G3</strain>
    </source>
</reference>
<dbReference type="STRING" id="5722.A2E727"/>
<dbReference type="PANTHER" id="PTHR24188:SF29">
    <property type="entry name" value="GH09064P"/>
    <property type="match status" value="1"/>
</dbReference>
<dbReference type="RefSeq" id="XP_001323768.1">
    <property type="nucleotide sequence ID" value="XM_001323733.1"/>
</dbReference>
<gene>
    <name evidence="4" type="ORF">TVAG_006200</name>
</gene>
<dbReference type="Pfam" id="PF12796">
    <property type="entry name" value="Ank_2"/>
    <property type="match status" value="1"/>
</dbReference>
<dbReference type="InParanoid" id="A2E727"/>
<dbReference type="PROSITE" id="PS50297">
    <property type="entry name" value="ANK_REP_REGION"/>
    <property type="match status" value="1"/>
</dbReference>
<dbReference type="KEGG" id="tva:4769499"/>
<sequence>MGELEAVKSLIESGCNKEARDSRGCTTLYVALYNSKLGVAKYLISIGADKEAVDCDSNVKQYLISIGAK</sequence>
<dbReference type="PANTHER" id="PTHR24188">
    <property type="entry name" value="ANKYRIN REPEAT PROTEIN"/>
    <property type="match status" value="1"/>
</dbReference>
<dbReference type="SUPFAM" id="SSF48403">
    <property type="entry name" value="Ankyrin repeat"/>
    <property type="match status" value="1"/>
</dbReference>
<dbReference type="VEuPathDB" id="TrichDB:TVAG_006200"/>
<dbReference type="Proteomes" id="UP000001542">
    <property type="component" value="Unassembled WGS sequence"/>
</dbReference>
<evidence type="ECO:0000313" key="5">
    <source>
        <dbReference type="Proteomes" id="UP000001542"/>
    </source>
</evidence>
<reference evidence="4" key="1">
    <citation type="submission" date="2006-10" db="EMBL/GenBank/DDBJ databases">
        <authorList>
            <person name="Amadeo P."/>
            <person name="Zhao Q."/>
            <person name="Wortman J."/>
            <person name="Fraser-Liggett C."/>
            <person name="Carlton J."/>
        </authorList>
    </citation>
    <scope>NUCLEOTIDE SEQUENCE</scope>
    <source>
        <strain evidence="4">G3</strain>
    </source>
</reference>
<dbReference type="EMBL" id="DS113317">
    <property type="protein sequence ID" value="EAY11545.1"/>
    <property type="molecule type" value="Genomic_DNA"/>
</dbReference>
<feature type="repeat" description="ANK" evidence="3">
    <location>
        <begin position="23"/>
        <end position="55"/>
    </location>
</feature>
<dbReference type="Gene3D" id="1.25.40.20">
    <property type="entry name" value="Ankyrin repeat-containing domain"/>
    <property type="match status" value="1"/>
</dbReference>
<evidence type="ECO:0000256" key="3">
    <source>
        <dbReference type="PROSITE-ProRule" id="PRU00023"/>
    </source>
</evidence>
<protein>
    <submittedName>
        <fullName evidence="4">Dysferlin-interacting protein, putative</fullName>
    </submittedName>
</protein>
<proteinExistence type="predicted"/>
<dbReference type="SMR" id="A2E727"/>
<dbReference type="PROSITE" id="PS50088">
    <property type="entry name" value="ANK_REPEAT"/>
    <property type="match status" value="1"/>
</dbReference>
<name>A2E727_TRIV3</name>
<evidence type="ECO:0000313" key="4">
    <source>
        <dbReference type="EMBL" id="EAY11545.1"/>
    </source>
</evidence>
<organism evidence="4 5">
    <name type="scientific">Trichomonas vaginalis (strain ATCC PRA-98 / G3)</name>
    <dbReference type="NCBI Taxonomy" id="412133"/>
    <lineage>
        <taxon>Eukaryota</taxon>
        <taxon>Metamonada</taxon>
        <taxon>Parabasalia</taxon>
        <taxon>Trichomonadida</taxon>
        <taxon>Trichomonadidae</taxon>
        <taxon>Trichomonas</taxon>
    </lineage>
</organism>
<evidence type="ECO:0000256" key="1">
    <source>
        <dbReference type="ARBA" id="ARBA00022737"/>
    </source>
</evidence>
<keyword evidence="5" id="KW-1185">Reference proteome</keyword>
<dbReference type="InterPro" id="IPR002110">
    <property type="entry name" value="Ankyrin_rpt"/>
</dbReference>
<dbReference type="InterPro" id="IPR036770">
    <property type="entry name" value="Ankyrin_rpt-contain_sf"/>
</dbReference>
<dbReference type="OrthoDB" id="71307at2759"/>
<evidence type="ECO:0000256" key="2">
    <source>
        <dbReference type="ARBA" id="ARBA00023043"/>
    </source>
</evidence>
<accession>A2E727</accession>
<keyword evidence="1" id="KW-0677">Repeat</keyword>
<dbReference type="AlphaFoldDB" id="A2E727"/>